<proteinExistence type="predicted"/>
<accession>A0A437ALM5</accession>
<reference evidence="1 2" key="1">
    <citation type="submission" date="2018-10" db="EMBL/GenBank/DDBJ databases">
        <title>Draft genome sequence of the microsporidian Tubulinosema ratisbonensis.</title>
        <authorList>
            <person name="Polonais V."/>
            <person name="Peyretaillade E."/>
            <person name="Niehus S."/>
            <person name="Wawrzyniak I."/>
            <person name="Franchet A."/>
            <person name="Gaspin C."/>
            <person name="Reichstadt M."/>
            <person name="Belser C."/>
            <person name="Labadie K."/>
            <person name="Delbac F."/>
            <person name="Ferrandon D."/>
        </authorList>
    </citation>
    <scope>NUCLEOTIDE SEQUENCE [LARGE SCALE GENOMIC DNA]</scope>
    <source>
        <strain evidence="1 2">Franzen</strain>
    </source>
</reference>
<dbReference type="OrthoDB" id="6346437at2759"/>
<name>A0A437ALM5_9MICR</name>
<comment type="caution">
    <text evidence="1">The sequence shown here is derived from an EMBL/GenBank/DDBJ whole genome shotgun (WGS) entry which is preliminary data.</text>
</comment>
<dbReference type="EMBL" id="RCSS01000307">
    <property type="protein sequence ID" value="RVD92113.1"/>
    <property type="molecule type" value="Genomic_DNA"/>
</dbReference>
<sequence length="146" mass="16981">MDSKKKFNLSLTKKLITLKHSKYCTDKFKDAEGTPKRLQKVWKELTNEINPEFSFKELKIKYNSLLSTYKQHDDDAMRSGAAAVKWKYWQLLYETISKRISDSILPDNEGVGLGSLTETEIRLEQTEISCPKIINKTKNNLKNTYL</sequence>
<evidence type="ECO:0000313" key="1">
    <source>
        <dbReference type="EMBL" id="RVD92113.1"/>
    </source>
</evidence>
<evidence type="ECO:0000313" key="2">
    <source>
        <dbReference type="Proteomes" id="UP000282876"/>
    </source>
</evidence>
<dbReference type="AlphaFoldDB" id="A0A437ALM5"/>
<keyword evidence="2" id="KW-1185">Reference proteome</keyword>
<dbReference type="Proteomes" id="UP000282876">
    <property type="component" value="Unassembled WGS sequence"/>
</dbReference>
<dbReference type="VEuPathDB" id="MicrosporidiaDB:TUBRATIS_13970"/>
<evidence type="ECO:0008006" key="3">
    <source>
        <dbReference type="Google" id="ProtNLM"/>
    </source>
</evidence>
<gene>
    <name evidence="1" type="ORF">TUBRATIS_13970</name>
</gene>
<organism evidence="1 2">
    <name type="scientific">Tubulinosema ratisbonensis</name>
    <dbReference type="NCBI Taxonomy" id="291195"/>
    <lineage>
        <taxon>Eukaryota</taxon>
        <taxon>Fungi</taxon>
        <taxon>Fungi incertae sedis</taxon>
        <taxon>Microsporidia</taxon>
        <taxon>Tubulinosematoidea</taxon>
        <taxon>Tubulinosematidae</taxon>
        <taxon>Tubulinosema</taxon>
    </lineage>
</organism>
<protein>
    <recommendedName>
        <fullName evidence="3">MADF domain-containing protein</fullName>
    </recommendedName>
</protein>